<reference evidence="12 13" key="1">
    <citation type="journal article" date="2018" name="Nat. Microbiol.">
        <title>Leveraging single-cell genomics to expand the fungal tree of life.</title>
        <authorList>
            <person name="Ahrendt S.R."/>
            <person name="Quandt C.A."/>
            <person name="Ciobanu D."/>
            <person name="Clum A."/>
            <person name="Salamov A."/>
            <person name="Andreopoulos B."/>
            <person name="Cheng J.F."/>
            <person name="Woyke T."/>
            <person name="Pelin A."/>
            <person name="Henrissat B."/>
            <person name="Reynolds N.K."/>
            <person name="Benny G.L."/>
            <person name="Smith M.E."/>
            <person name="James T.Y."/>
            <person name="Grigoriev I.V."/>
        </authorList>
    </citation>
    <scope>NUCLEOTIDE SEQUENCE [LARGE SCALE GENOMIC DNA]</scope>
    <source>
        <strain evidence="12 13">ATCC 52028</strain>
    </source>
</reference>
<evidence type="ECO:0000256" key="3">
    <source>
        <dbReference type="ARBA" id="ARBA00017689"/>
    </source>
</evidence>
<keyword evidence="5" id="KW-0999">Mitochondrion inner membrane</keyword>
<gene>
    <name evidence="10" type="ORF">CAUPRSCDRAFT_1912</name>
    <name evidence="11" type="ORF">CXG81DRAFT_413</name>
</gene>
<evidence type="ECO:0000313" key="10">
    <source>
        <dbReference type="EMBL" id="RKO97906.1"/>
    </source>
</evidence>
<protein>
    <recommendedName>
        <fullName evidence="3">Cytochrome c oxidase assembly protein COX20, mitochondrial</fullName>
    </recommendedName>
</protein>
<dbReference type="PANTHER" id="PTHR31586">
    <property type="entry name" value="CYTOCHROME C OXIDASE PROTEIN 20"/>
    <property type="match status" value="1"/>
</dbReference>
<keyword evidence="6 9" id="KW-1133">Transmembrane helix</keyword>
<proteinExistence type="inferred from homology"/>
<evidence type="ECO:0000256" key="5">
    <source>
        <dbReference type="ARBA" id="ARBA00022792"/>
    </source>
</evidence>
<evidence type="ECO:0000256" key="1">
    <source>
        <dbReference type="ARBA" id="ARBA00004273"/>
    </source>
</evidence>
<keyword evidence="7" id="KW-0496">Mitochondrion</keyword>
<keyword evidence="8 9" id="KW-0472">Membrane</keyword>
<evidence type="ECO:0000256" key="6">
    <source>
        <dbReference type="ARBA" id="ARBA00022989"/>
    </source>
</evidence>
<evidence type="ECO:0000256" key="7">
    <source>
        <dbReference type="ARBA" id="ARBA00023128"/>
    </source>
</evidence>
<feature type="non-terminal residue" evidence="11">
    <location>
        <position position="1"/>
    </location>
</feature>
<evidence type="ECO:0000256" key="9">
    <source>
        <dbReference type="SAM" id="Phobius"/>
    </source>
</evidence>
<dbReference type="AlphaFoldDB" id="A0A4P9X4T2"/>
<sequence>ITWKDFTFSSLAQMPCTRRAYLTGISFGVGMFAIRWFATRRVPTAMNWGAFTFGALALLDWEYCRYQNTLVREQFAQM</sequence>
<dbReference type="InterPro" id="IPR022533">
    <property type="entry name" value="Cox20"/>
</dbReference>
<dbReference type="GO" id="GO:0005743">
    <property type="term" value="C:mitochondrial inner membrane"/>
    <property type="evidence" value="ECO:0007669"/>
    <property type="project" value="UniProtKB-SubCell"/>
</dbReference>
<dbReference type="Pfam" id="PF12597">
    <property type="entry name" value="Cox20"/>
    <property type="match status" value="1"/>
</dbReference>
<dbReference type="PANTHER" id="PTHR31586:SF1">
    <property type="entry name" value="CYTOCHROME C OXIDASE ASSEMBLY PROTEIN COX20, MITOCHONDRIAL"/>
    <property type="match status" value="1"/>
</dbReference>
<feature type="non-terminal residue" evidence="11">
    <location>
        <position position="78"/>
    </location>
</feature>
<evidence type="ECO:0000313" key="13">
    <source>
        <dbReference type="Proteomes" id="UP000274922"/>
    </source>
</evidence>
<evidence type="ECO:0000313" key="12">
    <source>
        <dbReference type="Proteomes" id="UP000268535"/>
    </source>
</evidence>
<keyword evidence="4 9" id="KW-0812">Transmembrane</keyword>
<dbReference type="GO" id="GO:0033617">
    <property type="term" value="P:mitochondrial respiratory chain complex IV assembly"/>
    <property type="evidence" value="ECO:0007669"/>
    <property type="project" value="InterPro"/>
</dbReference>
<evidence type="ECO:0000256" key="2">
    <source>
        <dbReference type="ARBA" id="ARBA00009575"/>
    </source>
</evidence>
<dbReference type="Proteomes" id="UP000274922">
    <property type="component" value="Unassembled WGS sequence"/>
</dbReference>
<reference evidence="10" key="3">
    <citation type="submission" date="2018-08" db="EMBL/GenBank/DDBJ databases">
        <title>Leveraging single-cell genomics to expand the Fungal Tree of Life.</title>
        <authorList>
            <consortium name="DOE Joint Genome Institute"/>
            <person name="Ahrendt S.R."/>
            <person name="Quandt C.A."/>
            <person name="Ciobanu D."/>
            <person name="Clum A."/>
            <person name="Salamov A."/>
            <person name="Andreopoulos B."/>
            <person name="Cheng J.-F."/>
            <person name="Woyke T."/>
            <person name="Pelin A."/>
            <person name="Henrissat B."/>
            <person name="Reynolds N."/>
            <person name="Benny G.L."/>
            <person name="Smith M.E."/>
            <person name="James T.Y."/>
            <person name="Grigoriev I.V."/>
        </authorList>
    </citation>
    <scope>NUCLEOTIDE SEQUENCE</scope>
    <source>
        <strain evidence="10">ATCC 52028</strain>
    </source>
</reference>
<evidence type="ECO:0000256" key="8">
    <source>
        <dbReference type="ARBA" id="ARBA00023136"/>
    </source>
</evidence>
<dbReference type="OrthoDB" id="14603at2759"/>
<dbReference type="EMBL" id="ML014235">
    <property type="protein sequence ID" value="RKP00093.1"/>
    <property type="molecule type" value="Genomic_DNA"/>
</dbReference>
<keyword evidence="13" id="KW-1185">Reference proteome</keyword>
<evidence type="ECO:0000256" key="4">
    <source>
        <dbReference type="ARBA" id="ARBA00022692"/>
    </source>
</evidence>
<comment type="subcellular location">
    <subcellularLocation>
        <location evidence="1">Mitochondrion inner membrane</location>
    </subcellularLocation>
</comment>
<feature type="transmembrane region" description="Helical" evidence="9">
    <location>
        <begin position="20"/>
        <end position="38"/>
    </location>
</feature>
<dbReference type="Proteomes" id="UP000268535">
    <property type="component" value="Unassembled WGS sequence"/>
</dbReference>
<reference evidence="11" key="2">
    <citation type="submission" date="2018-04" db="EMBL/GenBank/DDBJ databases">
        <title>Leveraging single-cell genomics to expand the Fungal Tree of Life.</title>
        <authorList>
            <consortium name="DOE Joint Genome Institute"/>
            <person name="Ahrendt S.R."/>
            <person name="Quandt C.A."/>
            <person name="Ciobanu D."/>
            <person name="Clum A."/>
            <person name="Salamov A."/>
            <person name="Andreopoulos B."/>
            <person name="Cheng J.-F."/>
            <person name="Woyke T."/>
            <person name="Pelin A."/>
            <person name="Henrissat B."/>
            <person name="Benny G.L."/>
            <person name="Smith M.E."/>
            <person name="James T.Y."/>
            <person name="Grigoriev I.V."/>
        </authorList>
    </citation>
    <scope>NUCLEOTIDE SEQUENCE</scope>
    <source>
        <strain evidence="11">ATCC 52028</strain>
    </source>
</reference>
<accession>A0A4P9X4T2</accession>
<comment type="similarity">
    <text evidence="2">Belongs to the COX20 family.</text>
</comment>
<organism evidence="11 13">
    <name type="scientific">Caulochytrium protostelioides</name>
    <dbReference type="NCBI Taxonomy" id="1555241"/>
    <lineage>
        <taxon>Eukaryota</taxon>
        <taxon>Fungi</taxon>
        <taxon>Fungi incertae sedis</taxon>
        <taxon>Chytridiomycota</taxon>
        <taxon>Chytridiomycota incertae sedis</taxon>
        <taxon>Chytridiomycetes</taxon>
        <taxon>Caulochytriales</taxon>
        <taxon>Caulochytriaceae</taxon>
        <taxon>Caulochytrium</taxon>
    </lineage>
</organism>
<evidence type="ECO:0000313" key="11">
    <source>
        <dbReference type="EMBL" id="RKP00093.1"/>
    </source>
</evidence>
<dbReference type="EMBL" id="ML009144">
    <property type="protein sequence ID" value="RKO97906.1"/>
    <property type="molecule type" value="Genomic_DNA"/>
</dbReference>
<name>A0A4P9X4T2_9FUNG</name>